<comment type="catalytic activity">
    <reaction evidence="12">
        <text>K(+)(in) = K(+)(out)</text>
        <dbReference type="Rhea" id="RHEA:29463"/>
        <dbReference type="ChEBI" id="CHEBI:29103"/>
    </reaction>
</comment>
<dbReference type="RefSeq" id="WP_116178982.1">
    <property type="nucleotide sequence ID" value="NZ_CP144375.1"/>
</dbReference>
<evidence type="ECO:0000256" key="12">
    <source>
        <dbReference type="ARBA" id="ARBA00034430"/>
    </source>
</evidence>
<evidence type="ECO:0000256" key="13">
    <source>
        <dbReference type="SAM" id="Phobius"/>
    </source>
</evidence>
<keyword evidence="6" id="KW-0631">Potassium channel</keyword>
<evidence type="ECO:0000256" key="3">
    <source>
        <dbReference type="ARBA" id="ARBA00022448"/>
    </source>
</evidence>
<reference evidence="14 15" key="1">
    <citation type="submission" date="2018-08" db="EMBL/GenBank/DDBJ databases">
        <title>Genomic Encyclopedia of Archaeal and Bacterial Type Strains, Phase II (KMG-II): from individual species to whole genera.</title>
        <authorList>
            <person name="Goeker M."/>
        </authorList>
    </citation>
    <scope>NUCLEOTIDE SEQUENCE [LARGE SCALE GENOMIC DNA]</scope>
    <source>
        <strain evidence="14 15">DSM 45791</strain>
    </source>
</reference>
<feature type="transmembrane region" description="Helical" evidence="13">
    <location>
        <begin position="127"/>
        <end position="148"/>
    </location>
</feature>
<evidence type="ECO:0000313" key="14">
    <source>
        <dbReference type="EMBL" id="REH38121.1"/>
    </source>
</evidence>
<feature type="transmembrane region" description="Helical" evidence="13">
    <location>
        <begin position="60"/>
        <end position="79"/>
    </location>
</feature>
<evidence type="ECO:0000256" key="11">
    <source>
        <dbReference type="ARBA" id="ARBA00023303"/>
    </source>
</evidence>
<proteinExistence type="inferred from homology"/>
<evidence type="ECO:0000313" key="15">
    <source>
        <dbReference type="Proteomes" id="UP000256269"/>
    </source>
</evidence>
<feature type="transmembrane region" description="Helical" evidence="13">
    <location>
        <begin position="168"/>
        <end position="199"/>
    </location>
</feature>
<comment type="similarity">
    <text evidence="2">Belongs to the TMEM175 family.</text>
</comment>
<keyword evidence="3" id="KW-0813">Transport</keyword>
<evidence type="ECO:0000256" key="8">
    <source>
        <dbReference type="ARBA" id="ARBA00022989"/>
    </source>
</evidence>
<keyword evidence="9" id="KW-0406">Ion transport</keyword>
<sequence length="211" mass="23071">MSETAARPQAPAEAGAPERLIYFSDAVIAIALTLLALELPTPTGDVHGNAGVLQFLGAHSAEYIAFLISFAAVAMHWLIHQRLFRYVSGLQGQVIRWNLLWLLMIVLMPFTTKLLTSEADAFQVQFVVYAVDQALAGLFLVLAFGGVRRGGLLKPATPADVVTEQTDFMIAVIVMFLVSIPVAFVTNLAELCWLLLPVIRKVVQLVRRRGA</sequence>
<name>A0A3E0H4U6_9PSEU</name>
<protein>
    <submittedName>
        <fullName evidence="14">Putative membrane protein</fullName>
    </submittedName>
</protein>
<gene>
    <name evidence="14" type="ORF">BCF44_114146</name>
</gene>
<keyword evidence="4" id="KW-0633">Potassium transport</keyword>
<dbReference type="GO" id="GO:0016020">
    <property type="term" value="C:membrane"/>
    <property type="evidence" value="ECO:0007669"/>
    <property type="project" value="UniProtKB-SubCell"/>
</dbReference>
<evidence type="ECO:0000256" key="6">
    <source>
        <dbReference type="ARBA" id="ARBA00022826"/>
    </source>
</evidence>
<dbReference type="EMBL" id="QUNO01000014">
    <property type="protein sequence ID" value="REH38121.1"/>
    <property type="molecule type" value="Genomic_DNA"/>
</dbReference>
<dbReference type="PANTHER" id="PTHR31462:SF5">
    <property type="entry name" value="ENDOSOMAL_LYSOSOMAL PROTON CHANNEL TMEM175"/>
    <property type="match status" value="1"/>
</dbReference>
<dbReference type="Pfam" id="PF06736">
    <property type="entry name" value="TMEM175"/>
    <property type="match status" value="1"/>
</dbReference>
<evidence type="ECO:0000256" key="7">
    <source>
        <dbReference type="ARBA" id="ARBA00022958"/>
    </source>
</evidence>
<evidence type="ECO:0000256" key="4">
    <source>
        <dbReference type="ARBA" id="ARBA00022538"/>
    </source>
</evidence>
<dbReference type="AlphaFoldDB" id="A0A3E0H4U6"/>
<keyword evidence="8 13" id="KW-1133">Transmembrane helix</keyword>
<comment type="caution">
    <text evidence="14">The sequence shown here is derived from an EMBL/GenBank/DDBJ whole genome shotgun (WGS) entry which is preliminary data.</text>
</comment>
<accession>A0A3E0H4U6</accession>
<keyword evidence="10 13" id="KW-0472">Membrane</keyword>
<keyword evidence="5 13" id="KW-0812">Transmembrane</keyword>
<dbReference type="GO" id="GO:0015252">
    <property type="term" value="F:proton channel activity"/>
    <property type="evidence" value="ECO:0007669"/>
    <property type="project" value="InterPro"/>
</dbReference>
<keyword evidence="11" id="KW-0407">Ion channel</keyword>
<comment type="subcellular location">
    <subcellularLocation>
        <location evidence="1">Membrane</location>
        <topology evidence="1">Multi-pass membrane protein</topology>
    </subcellularLocation>
</comment>
<keyword evidence="15" id="KW-1185">Reference proteome</keyword>
<evidence type="ECO:0000256" key="2">
    <source>
        <dbReference type="ARBA" id="ARBA00006920"/>
    </source>
</evidence>
<feature type="transmembrane region" description="Helical" evidence="13">
    <location>
        <begin position="99"/>
        <end position="115"/>
    </location>
</feature>
<dbReference type="Proteomes" id="UP000256269">
    <property type="component" value="Unassembled WGS sequence"/>
</dbReference>
<dbReference type="OrthoDB" id="7626281at2"/>
<feature type="transmembrane region" description="Helical" evidence="13">
    <location>
        <begin position="20"/>
        <end position="39"/>
    </location>
</feature>
<organism evidence="14 15">
    <name type="scientific">Kutzneria buriramensis</name>
    <dbReference type="NCBI Taxonomy" id="1045776"/>
    <lineage>
        <taxon>Bacteria</taxon>
        <taxon>Bacillati</taxon>
        <taxon>Actinomycetota</taxon>
        <taxon>Actinomycetes</taxon>
        <taxon>Pseudonocardiales</taxon>
        <taxon>Pseudonocardiaceae</taxon>
        <taxon>Kutzneria</taxon>
    </lineage>
</organism>
<dbReference type="GO" id="GO:0005267">
    <property type="term" value="F:potassium channel activity"/>
    <property type="evidence" value="ECO:0007669"/>
    <property type="project" value="UniProtKB-KW"/>
</dbReference>
<keyword evidence="7" id="KW-0630">Potassium</keyword>
<dbReference type="InterPro" id="IPR010617">
    <property type="entry name" value="TMEM175-like"/>
</dbReference>
<evidence type="ECO:0000256" key="1">
    <source>
        <dbReference type="ARBA" id="ARBA00004141"/>
    </source>
</evidence>
<dbReference type="PANTHER" id="PTHR31462">
    <property type="entry name" value="ENDOSOMAL/LYSOSOMAL POTASSIUM CHANNEL TMEM175"/>
    <property type="match status" value="1"/>
</dbReference>
<evidence type="ECO:0000256" key="10">
    <source>
        <dbReference type="ARBA" id="ARBA00023136"/>
    </source>
</evidence>
<evidence type="ECO:0000256" key="5">
    <source>
        <dbReference type="ARBA" id="ARBA00022692"/>
    </source>
</evidence>
<evidence type="ECO:0000256" key="9">
    <source>
        <dbReference type="ARBA" id="ARBA00023065"/>
    </source>
</evidence>